<sequence>MTQLLISCVVLYLTILTLQVATQDDGYQRRVDPPFNNMSRTRYRNWKRAGQPCRSTDECRENLCCSQTRRGTTCKPRSRFGYMCTDDQAKGGVYLGSCPCLRGNGECFVYRRNTHLGICTHRR</sequence>
<name>A0A131YRZ0_RHIAP</name>
<dbReference type="EMBL" id="GEDV01006528">
    <property type="protein sequence ID" value="JAP82029.1"/>
    <property type="molecule type" value="Transcribed_RNA"/>
</dbReference>
<proteinExistence type="predicted"/>
<protein>
    <submittedName>
        <fullName evidence="2">Ixodegrin B</fullName>
    </submittedName>
</protein>
<accession>A0A131YRZ0</accession>
<reference evidence="2" key="1">
    <citation type="journal article" date="2016" name="Ticks Tick Borne Dis.">
        <title>De novo assembly and annotation of the salivary gland transcriptome of Rhipicephalus appendiculatus male and female ticks during blood feeding.</title>
        <authorList>
            <person name="de Castro M.H."/>
            <person name="de Klerk D."/>
            <person name="Pienaar R."/>
            <person name="Latif A.A."/>
            <person name="Rees D.J."/>
            <person name="Mans B.J."/>
        </authorList>
    </citation>
    <scope>NUCLEOTIDE SEQUENCE</scope>
    <source>
        <tissue evidence="2">Salivary glands</tissue>
    </source>
</reference>
<keyword evidence="1" id="KW-0732">Signal</keyword>
<dbReference type="GO" id="GO:0016042">
    <property type="term" value="P:lipid catabolic process"/>
    <property type="evidence" value="ECO:0007669"/>
    <property type="project" value="InterPro"/>
</dbReference>
<dbReference type="InterPro" id="IPR001981">
    <property type="entry name" value="Colipase"/>
</dbReference>
<evidence type="ECO:0000313" key="2">
    <source>
        <dbReference type="EMBL" id="JAP82029.1"/>
    </source>
</evidence>
<dbReference type="GO" id="GO:0008047">
    <property type="term" value="F:enzyme activator activity"/>
    <property type="evidence" value="ECO:0007669"/>
    <property type="project" value="InterPro"/>
</dbReference>
<feature type="chain" id="PRO_5007285802" evidence="1">
    <location>
        <begin position="23"/>
        <end position="123"/>
    </location>
</feature>
<dbReference type="Gene3D" id="2.10.80.10">
    <property type="entry name" value="Lipase, subunit A"/>
    <property type="match status" value="1"/>
</dbReference>
<dbReference type="GO" id="GO:0005576">
    <property type="term" value="C:extracellular region"/>
    <property type="evidence" value="ECO:0007669"/>
    <property type="project" value="InterPro"/>
</dbReference>
<dbReference type="PANTHER" id="PTHR10041">
    <property type="entry name" value="COLIPASE"/>
    <property type="match status" value="1"/>
</dbReference>
<dbReference type="PANTHER" id="PTHR10041:SF5">
    <property type="entry name" value="LEUCINE-RICH COLIPASE-LIKE PROTEIN 1"/>
    <property type="match status" value="1"/>
</dbReference>
<evidence type="ECO:0000256" key="1">
    <source>
        <dbReference type="SAM" id="SignalP"/>
    </source>
</evidence>
<organism evidence="2">
    <name type="scientific">Rhipicephalus appendiculatus</name>
    <name type="common">Brown ear tick</name>
    <dbReference type="NCBI Taxonomy" id="34631"/>
    <lineage>
        <taxon>Eukaryota</taxon>
        <taxon>Metazoa</taxon>
        <taxon>Ecdysozoa</taxon>
        <taxon>Arthropoda</taxon>
        <taxon>Chelicerata</taxon>
        <taxon>Arachnida</taxon>
        <taxon>Acari</taxon>
        <taxon>Parasitiformes</taxon>
        <taxon>Ixodida</taxon>
        <taxon>Ixodoidea</taxon>
        <taxon>Ixodidae</taxon>
        <taxon>Rhipicephalinae</taxon>
        <taxon>Rhipicephalus</taxon>
        <taxon>Rhipicephalus</taxon>
    </lineage>
</organism>
<dbReference type="AlphaFoldDB" id="A0A131YRZ0"/>
<feature type="signal peptide" evidence="1">
    <location>
        <begin position="1"/>
        <end position="22"/>
    </location>
</feature>
<dbReference type="GO" id="GO:0007586">
    <property type="term" value="P:digestion"/>
    <property type="evidence" value="ECO:0007669"/>
    <property type="project" value="InterPro"/>
</dbReference>